<dbReference type="PANTHER" id="PTHR43551">
    <property type="entry name" value="FUMARATE REDUCTASE IRON-SULFUR SUBUNIT"/>
    <property type="match status" value="1"/>
</dbReference>
<dbReference type="PANTHER" id="PTHR43551:SF1">
    <property type="entry name" value="HETERODISULFIDE REDUCTASE"/>
    <property type="match status" value="1"/>
</dbReference>
<dbReference type="GO" id="GO:0046872">
    <property type="term" value="F:metal ion binding"/>
    <property type="evidence" value="ECO:0007669"/>
    <property type="project" value="UniProtKB-KW"/>
</dbReference>
<keyword evidence="6" id="KW-0411">Iron-sulfur</keyword>
<dbReference type="InterPro" id="IPR009051">
    <property type="entry name" value="Helical_ferredxn"/>
</dbReference>
<evidence type="ECO:0000313" key="8">
    <source>
        <dbReference type="EMBL" id="OCC16316.1"/>
    </source>
</evidence>
<dbReference type="Pfam" id="PF13183">
    <property type="entry name" value="Fer4_8"/>
    <property type="match status" value="1"/>
</dbReference>
<sequence length="398" mass="44997">MKNYVLRDRILKVCGNNLLSCLHCGSCASVCHASGIQNMDPERLLRLILLGLDEEALNTTWIWRCSLCGRCRRHCPVDIDIPGIIYYLRQCQGESFAPKILKEFYVRTLTTGNVLSLTPFEVIKTLQWLEQELRRISNRPDFSIPIDKTGAEILVFVSSRDLKFNPKTILALSFLLNMAKADWTIPSYGFEESNFAAMAGNIDAQKNISLQKIQTCRNLGSRIILMDSCEHAFLKAGFGPLPTKIQFPDIEILSTPVLIWRYLKKGRLSPPKKNNQKQAMDSYPLVIVNDPCNVEPDSEIYKSVRNILSAYGFSVKTLEPAPPNCICCGGGAGAGLLGLEDRRQLTLLKRKQLLKLKETGILTTYCHQCAEQLREIIIDTNINLKFLSFQELLFEVYL</sequence>
<dbReference type="RefSeq" id="WP_067615415.1">
    <property type="nucleotide sequence ID" value="NZ_MAGO01000001.1"/>
</dbReference>
<dbReference type="InterPro" id="IPR017896">
    <property type="entry name" value="4Fe4S_Fe-S-bd"/>
</dbReference>
<accession>A0A1B9F8R9</accession>
<reference evidence="8 9" key="1">
    <citation type="submission" date="2016-06" db="EMBL/GenBank/DDBJ databases">
        <title>Respiratory ammonification of nitrate coupled to the oxidation of elemental sulfur in deep-sea autotrophic thermophilic bacteria.</title>
        <authorList>
            <person name="Slobodkina G.B."/>
            <person name="Mardanov A.V."/>
            <person name="Ravin N.V."/>
            <person name="Frolova A.A."/>
            <person name="Viryasiv M.B."/>
            <person name="Chernyh N.A."/>
            <person name="Bonch-Osmolovskaya E.A."/>
            <person name="Slobodkin A.I."/>
        </authorList>
    </citation>
    <scope>NUCLEOTIDE SEQUENCE [LARGE SCALE GENOMIC DNA]</scope>
    <source>
        <strain evidence="8 9">S69</strain>
    </source>
</reference>
<keyword evidence="3" id="KW-0479">Metal-binding</keyword>
<gene>
    <name evidence="8" type="ORF">DBT_0133</name>
</gene>
<dbReference type="InterPro" id="IPR017900">
    <property type="entry name" value="4Fe4S_Fe_S_CS"/>
</dbReference>
<feature type="domain" description="4Fe-4S ferredoxin-type" evidence="7">
    <location>
        <begin position="11"/>
        <end position="42"/>
    </location>
</feature>
<protein>
    <submittedName>
        <fullName evidence="8">Fe-S oxidoreductase</fullName>
    </submittedName>
</protein>
<evidence type="ECO:0000256" key="2">
    <source>
        <dbReference type="ARBA" id="ARBA00022485"/>
    </source>
</evidence>
<dbReference type="OrthoDB" id="9786127at2"/>
<dbReference type="AlphaFoldDB" id="A0A1B9F8R9"/>
<evidence type="ECO:0000256" key="4">
    <source>
        <dbReference type="ARBA" id="ARBA00022982"/>
    </source>
</evidence>
<evidence type="ECO:0000256" key="3">
    <source>
        <dbReference type="ARBA" id="ARBA00022723"/>
    </source>
</evidence>
<keyword evidence="2" id="KW-0004">4Fe-4S</keyword>
<dbReference type="Proteomes" id="UP000093080">
    <property type="component" value="Unassembled WGS sequence"/>
</dbReference>
<keyword evidence="1" id="KW-0813">Transport</keyword>
<evidence type="ECO:0000256" key="6">
    <source>
        <dbReference type="ARBA" id="ARBA00023014"/>
    </source>
</evidence>
<dbReference type="STRING" id="1156395.DBT_0133"/>
<dbReference type="PROSITE" id="PS51379">
    <property type="entry name" value="4FE4S_FER_2"/>
    <property type="match status" value="1"/>
</dbReference>
<evidence type="ECO:0000259" key="7">
    <source>
        <dbReference type="PROSITE" id="PS51379"/>
    </source>
</evidence>
<proteinExistence type="predicted"/>
<comment type="caution">
    <text evidence="8">The sequence shown here is derived from an EMBL/GenBank/DDBJ whole genome shotgun (WGS) entry which is preliminary data.</text>
</comment>
<keyword evidence="4" id="KW-0249">Electron transport</keyword>
<name>A0A1B9F8R9_9BACT</name>
<evidence type="ECO:0000313" key="9">
    <source>
        <dbReference type="Proteomes" id="UP000093080"/>
    </source>
</evidence>
<evidence type="ECO:0000256" key="5">
    <source>
        <dbReference type="ARBA" id="ARBA00023004"/>
    </source>
</evidence>
<dbReference type="PROSITE" id="PS00198">
    <property type="entry name" value="4FE4S_FER_1"/>
    <property type="match status" value="1"/>
</dbReference>
<dbReference type="GO" id="GO:0051539">
    <property type="term" value="F:4 iron, 4 sulfur cluster binding"/>
    <property type="evidence" value="ECO:0007669"/>
    <property type="project" value="UniProtKB-KW"/>
</dbReference>
<evidence type="ECO:0000256" key="1">
    <source>
        <dbReference type="ARBA" id="ARBA00022448"/>
    </source>
</evidence>
<keyword evidence="5" id="KW-0408">Iron</keyword>
<dbReference type="EMBL" id="MAGO01000001">
    <property type="protein sequence ID" value="OCC16316.1"/>
    <property type="molecule type" value="Genomic_DNA"/>
</dbReference>
<keyword evidence="9" id="KW-1185">Reference proteome</keyword>
<dbReference type="SUPFAM" id="SSF46548">
    <property type="entry name" value="alpha-helical ferredoxin"/>
    <property type="match status" value="1"/>
</dbReference>
<organism evidence="8 9">
    <name type="scientific">Dissulfuribacter thermophilus</name>
    <dbReference type="NCBI Taxonomy" id="1156395"/>
    <lineage>
        <taxon>Bacteria</taxon>
        <taxon>Pseudomonadati</taxon>
        <taxon>Thermodesulfobacteriota</taxon>
        <taxon>Dissulfuribacteria</taxon>
        <taxon>Dissulfuribacterales</taxon>
        <taxon>Dissulfuribacteraceae</taxon>
        <taxon>Dissulfuribacter</taxon>
    </lineage>
</organism>
<dbReference type="Gene3D" id="1.10.1060.10">
    <property type="entry name" value="Alpha-helical ferredoxin"/>
    <property type="match status" value="1"/>
</dbReference>